<dbReference type="InterPro" id="IPR014030">
    <property type="entry name" value="Ketoacyl_synth_N"/>
</dbReference>
<evidence type="ECO:0000259" key="17">
    <source>
        <dbReference type="PROSITE" id="PS50075"/>
    </source>
</evidence>
<dbReference type="SUPFAM" id="SSF53335">
    <property type="entry name" value="S-adenosyl-L-methionine-dependent methyltransferases"/>
    <property type="match status" value="1"/>
</dbReference>
<feature type="region of interest" description="C-terminal hotdog fold" evidence="16">
    <location>
        <begin position="1015"/>
        <end position="1144"/>
    </location>
</feature>
<dbReference type="SUPFAM" id="SSF52151">
    <property type="entry name" value="FabD/lysophospholipase-like"/>
    <property type="match status" value="1"/>
</dbReference>
<dbReference type="InterPro" id="IPR016035">
    <property type="entry name" value="Acyl_Trfase/lysoPLipase"/>
</dbReference>
<evidence type="ECO:0000256" key="15">
    <source>
        <dbReference type="ARBA" id="ARBA00044883"/>
    </source>
</evidence>
<protein>
    <recommendedName>
        <fullName evidence="2">Fatty acid synthase</fullName>
        <ecNumber evidence="1">2.3.1.85</ecNumber>
    </recommendedName>
</protein>
<dbReference type="InterPro" id="IPR014043">
    <property type="entry name" value="Acyl_transferase_dom"/>
</dbReference>
<sequence>MYAQYLKRLSRGIEEDKTTGNNEGSRIGSDQFVLNQVSNQLNSRIEDVVISGVSCRLPESDNIEEFKQHLINKDDMVTDDARRWPKGLHGLPARMGKLKDITKFDAEFFHIHPKQANSMDPQLRLLFEVTHESIIDAGVSPDSLRGSRTGVFIGCSLSESHDAWSSDPEKTLGYHLIGCHRTMFANRLSFFFDFKGPSLSVDTACSSSLTAMDQAFHSIRQGHCDAAIVAGCNLCLRPTTSLQYHKLGMLSKDGTCKSFDASGDGYCRSEGVVAVFLQKQNVSKRIYCTILHTRSNNDGRKERGITFPSGTAQKHLLQSVYRHISVNPGAVEYVEAHGTGTQAGDQQELNTICDIFCKDRTGPLLIGSIKSNIGHTEPAAGLVAVTKLIICMESNQIAANLHYMKPNPEIPGLSNGKLKVVTEQTSFNGGLVAVNSFGFGGSNSHIVLRPHQCSNITSCDLLKRLFVYTSRTKKGLNRVMAAAEEYSRNIHFHSLLNESRNFSHIYRGFTVLNAELQIQEIQAVTGQENRPVWFVFSGMGTQWCGMGKQMMVIPAFKESILRSDTVLHPYGVELHTLLMRGLENDFNDTLNCFVCIAAIQVALIELLSVTGVMPDGIIGHSVGELACGYADGSLTATETILAAFWRGKCIQEANLPPGGMAAVGLTWEKAIEMCPPGVVPACHNSEDTVTISGPAASVTRFVKDLQKRQIFAKNVNSAGIAFHSYEMANIAPALKSALSNVIVPKPRTKKWISSSIPEDNWHLDMAKYSSADYHVNNLVSPVLFHEALKHVPNNAVVIEIAPHCLLQAILKRSLGPKCTYLGLMKRDHQDNIAYFLTSLGKCFLHGINLDPLKICQPIKFPVPKETPMISSLVEWDHSVTWDVPNAENFSAEALGSNSGSTHEIEMSNNSQYSYLNGHTIDGRVLLPATGLLVLTWKSFAKMKGKVYYEMPVKFENVAIHATIIIPNEGKVKLKVNIMESTGTFEISENDTLKCSGSISVLSSPVKKVNMDQKEKFQLTSTDVYKELRLRGYEYGGEFRGILNTNIEGSRGELEWIDNWVSYLDTMLQIWILCTGENCLRLPTRIAAVSIDPKTHIDHLRYTKEKQKSSFVRVEKDLNVVISSGIEILGIHSNMAPRRQQTYPVLEKYCFVSYNSDEIVGNEIVNCVNNYNAYVVYNLEILCKNGLQKSYINRIETFLNQIKSKMPSLKYPKRTIATCDDLPMKLKSIFENIEENKMEKGNWEIMEDVTLMSRPEIIVPCLDIAIENTASYRFNILEVRATGRSVDKYIFPLVNDRPFTDITYTVASSQEISAEESSDMNYVEWDATSYFPLNSTQIDIVVARNFLYTQNNIKTALSYLSSAVQENGFILIEEITNNFPVAFLLDTLWKVPLKIEDERSCYCYCDEQRWDRIFKEVGYELIFKRSGHFSTLFLLRLKRKKVDEEIVIVPVDELNGSWFDVLKNEFMTSQQKTLWITVNSQPLSGVIGMVNCLRREPGGNKLRCIFNYGKTVLDISTKNEKTRQLFRKDLALNVYKNEQWGSFKHLPLTKKILGAQKLCQHAHVNIQTKGDLSSLTWIESPLTKHLEIKTNRLCNVHYGSLNFRDVMLATGRLQADAIPGKLAEQDCILGMEVSGLDELGNRVMGLVPSKGLATTLHVDDKFLWSVPDNWSLGEAATVPVVYATAYYALVVRGRIKHGNRVLIHSGSGGVGQAAISISLHYGCQVYTTVGSEDKKIYLQKRFPQLNENHFSNSRSTEFESHIMKMTEGKGVDLVLNSLSEEKLQASVRLLADHGRFLEIGKFDLSKNTPLGMSIFLKNVSFHGILLDALFEEDNQDWKEVSTLLTQGIQSGTVRPLKYTEFNNNQVEEAFRFMAQGQHIGKILIKVRDISDDTSIPTILALPKSYCHPKKSYIITGGLGGMGLEIGHWLINKGAKNIVLTSRSGIKTGYQTRMIQNWRRKGIQVSISSQDIANVKATTRLIAEAEELGPVGGVFHLAVVLQDQLFGNMSKDDFDAVCRPKVIGTINLDKITRKSCKESMDWFIVFSSIASGRGNAGQSNYGFANSVMERICEDRKENGFPALAIQWGLVGDVGIFLENKGTNESVVGGTLPQRMKSCLNVLEQFMNLECTVVSSYVISEKRQKTSVIEAVCHILGIKDPSAIKPETNLVALGFDSLMDVEVQQTLERDFEIALSMKEIRHLTFANLKKMSSDKMTMAN</sequence>
<dbReference type="CDD" id="cd08954">
    <property type="entry name" value="KR_1_FAS_SDR_x"/>
    <property type="match status" value="1"/>
</dbReference>
<keyword evidence="8" id="KW-0276">Fatty acid metabolism</keyword>
<dbReference type="SUPFAM" id="SSF50129">
    <property type="entry name" value="GroES-like"/>
    <property type="match status" value="1"/>
</dbReference>
<dbReference type="Gene3D" id="3.40.47.10">
    <property type="match status" value="1"/>
</dbReference>
<dbReference type="Gene3D" id="3.10.129.110">
    <property type="entry name" value="Polyketide synthase dehydratase"/>
    <property type="match status" value="1"/>
</dbReference>
<dbReference type="EMBL" id="CACVKT020005604">
    <property type="protein sequence ID" value="CAC5396131.1"/>
    <property type="molecule type" value="Genomic_DNA"/>
</dbReference>
<evidence type="ECO:0000259" key="19">
    <source>
        <dbReference type="PROSITE" id="PS52019"/>
    </source>
</evidence>
<dbReference type="GO" id="GO:0016787">
    <property type="term" value="F:hydrolase activity"/>
    <property type="evidence" value="ECO:0007669"/>
    <property type="project" value="UniProtKB-KW"/>
</dbReference>
<evidence type="ECO:0000256" key="9">
    <source>
        <dbReference type="ARBA" id="ARBA00022857"/>
    </source>
</evidence>
<dbReference type="InterPro" id="IPR013149">
    <property type="entry name" value="ADH-like_C"/>
</dbReference>
<dbReference type="InterPro" id="IPR018201">
    <property type="entry name" value="Ketoacyl_synth_AS"/>
</dbReference>
<reference evidence="20 21" key="1">
    <citation type="submission" date="2020-06" db="EMBL/GenBank/DDBJ databases">
        <authorList>
            <person name="Li R."/>
            <person name="Bekaert M."/>
        </authorList>
    </citation>
    <scope>NUCLEOTIDE SEQUENCE [LARGE SCALE GENOMIC DNA]</scope>
    <source>
        <strain evidence="21">wild</strain>
    </source>
</reference>
<dbReference type="PROSITE" id="PS50075">
    <property type="entry name" value="CARRIER"/>
    <property type="match status" value="1"/>
</dbReference>
<dbReference type="OrthoDB" id="329835at2759"/>
<organism evidence="20 21">
    <name type="scientific">Mytilus coruscus</name>
    <name type="common">Sea mussel</name>
    <dbReference type="NCBI Taxonomy" id="42192"/>
    <lineage>
        <taxon>Eukaryota</taxon>
        <taxon>Metazoa</taxon>
        <taxon>Spiralia</taxon>
        <taxon>Lophotrochozoa</taxon>
        <taxon>Mollusca</taxon>
        <taxon>Bivalvia</taxon>
        <taxon>Autobranchia</taxon>
        <taxon>Pteriomorphia</taxon>
        <taxon>Mytilida</taxon>
        <taxon>Mytiloidea</taxon>
        <taxon>Mytilidae</taxon>
        <taxon>Mytilinae</taxon>
        <taxon>Mytilus</taxon>
    </lineage>
</organism>
<feature type="region of interest" description="N-terminal hotdog fold" evidence="16">
    <location>
        <begin position="886"/>
        <end position="1005"/>
    </location>
</feature>
<dbReference type="InterPro" id="IPR020843">
    <property type="entry name" value="ER"/>
</dbReference>
<dbReference type="InterPro" id="IPR029063">
    <property type="entry name" value="SAM-dependent_MTases_sf"/>
</dbReference>
<keyword evidence="4" id="KW-0444">Lipid biosynthesis</keyword>
<dbReference type="Gene3D" id="3.40.366.10">
    <property type="entry name" value="Malonyl-Coenzyme A Acyl Carrier Protein, domain 2"/>
    <property type="match status" value="1"/>
</dbReference>
<keyword evidence="7" id="KW-0378">Hydrolase</keyword>
<dbReference type="PANTHER" id="PTHR43775:SF7">
    <property type="entry name" value="FATTY ACID SYNTHASE"/>
    <property type="match status" value="1"/>
</dbReference>
<evidence type="ECO:0000256" key="7">
    <source>
        <dbReference type="ARBA" id="ARBA00022801"/>
    </source>
</evidence>
<dbReference type="Pfam" id="PF00550">
    <property type="entry name" value="PP-binding"/>
    <property type="match status" value="1"/>
</dbReference>
<dbReference type="GO" id="GO:0031177">
    <property type="term" value="F:phosphopantetheine binding"/>
    <property type="evidence" value="ECO:0007669"/>
    <property type="project" value="InterPro"/>
</dbReference>
<dbReference type="InterPro" id="IPR049552">
    <property type="entry name" value="PKS_DH_N"/>
</dbReference>
<dbReference type="SUPFAM" id="SSF51735">
    <property type="entry name" value="NAD(P)-binding Rossmann-fold domains"/>
    <property type="match status" value="2"/>
</dbReference>
<keyword evidence="10" id="KW-0560">Oxidoreductase</keyword>
<keyword evidence="5" id="KW-0597">Phosphoprotein</keyword>
<dbReference type="InterPro" id="IPR032821">
    <property type="entry name" value="PKS_assoc"/>
</dbReference>
<feature type="domain" description="Carrier" evidence="17">
    <location>
        <begin position="2139"/>
        <end position="2216"/>
    </location>
</feature>
<keyword evidence="9" id="KW-0521">NADP</keyword>
<dbReference type="Pfam" id="PF02801">
    <property type="entry name" value="Ketoacyl-synt_C"/>
    <property type="match status" value="1"/>
</dbReference>
<feature type="domain" description="Ketosynthase family 3 (KS3)" evidence="18">
    <location>
        <begin position="45"/>
        <end position="450"/>
    </location>
</feature>
<keyword evidence="6 20" id="KW-0808">Transferase</keyword>
<dbReference type="InterPro" id="IPR036291">
    <property type="entry name" value="NAD(P)-bd_dom_sf"/>
</dbReference>
<dbReference type="Pfam" id="PF21089">
    <property type="entry name" value="PKS_DH_N"/>
    <property type="match status" value="1"/>
</dbReference>
<dbReference type="CDD" id="cd05195">
    <property type="entry name" value="enoyl_red"/>
    <property type="match status" value="1"/>
</dbReference>
<dbReference type="PANTHER" id="PTHR43775">
    <property type="entry name" value="FATTY ACID SYNTHASE"/>
    <property type="match status" value="1"/>
</dbReference>
<evidence type="ECO:0000313" key="21">
    <source>
        <dbReference type="Proteomes" id="UP000507470"/>
    </source>
</evidence>
<dbReference type="Proteomes" id="UP000507470">
    <property type="component" value="Unassembled WGS sequence"/>
</dbReference>
<dbReference type="PROSITE" id="PS52004">
    <property type="entry name" value="KS3_2"/>
    <property type="match status" value="1"/>
</dbReference>
<comment type="catalytic activity">
    <reaction evidence="15">
        <text>acetyl-CoA + n malonyl-CoA + 2n NADPH + 2n H(+) = a long-chain fatty acid + (n+1) CoA + n CO2 + 2n NADP(+).</text>
        <dbReference type="EC" id="2.3.1.85"/>
    </reaction>
</comment>
<dbReference type="PROSITE" id="PS00606">
    <property type="entry name" value="KS3_1"/>
    <property type="match status" value="1"/>
</dbReference>
<keyword evidence="21" id="KW-1185">Reference proteome</keyword>
<dbReference type="InterPro" id="IPR042104">
    <property type="entry name" value="PKS_dehydratase_sf"/>
</dbReference>
<dbReference type="Pfam" id="PF16197">
    <property type="entry name" value="KAsynt_C_assoc"/>
    <property type="match status" value="1"/>
</dbReference>
<dbReference type="InterPro" id="IPR016039">
    <property type="entry name" value="Thiolase-like"/>
</dbReference>
<dbReference type="InterPro" id="IPR057326">
    <property type="entry name" value="KR_dom"/>
</dbReference>
<dbReference type="GO" id="GO:0016491">
    <property type="term" value="F:oxidoreductase activity"/>
    <property type="evidence" value="ECO:0007669"/>
    <property type="project" value="UniProtKB-KW"/>
</dbReference>
<dbReference type="InterPro" id="IPR014031">
    <property type="entry name" value="Ketoacyl_synth_C"/>
</dbReference>
<dbReference type="FunFam" id="3.90.180.10:FF:000015">
    <property type="entry name" value="Fatty acid synthase"/>
    <property type="match status" value="1"/>
</dbReference>
<dbReference type="InterPro" id="IPR016036">
    <property type="entry name" value="Malonyl_transacylase_ACP-bd"/>
</dbReference>
<dbReference type="SMART" id="SM00822">
    <property type="entry name" value="PKS_KR"/>
    <property type="match status" value="1"/>
</dbReference>
<evidence type="ECO:0000256" key="13">
    <source>
        <dbReference type="ARBA" id="ARBA00023160"/>
    </source>
</evidence>
<dbReference type="PROSITE" id="PS52019">
    <property type="entry name" value="PKS_MFAS_DH"/>
    <property type="match status" value="1"/>
</dbReference>
<dbReference type="Pfam" id="PF00107">
    <property type="entry name" value="ADH_zinc_N"/>
    <property type="match status" value="1"/>
</dbReference>
<evidence type="ECO:0000256" key="12">
    <source>
        <dbReference type="ARBA" id="ARBA00023098"/>
    </source>
</evidence>
<keyword evidence="12" id="KW-0443">Lipid metabolism</keyword>
<evidence type="ECO:0000256" key="8">
    <source>
        <dbReference type="ARBA" id="ARBA00022832"/>
    </source>
</evidence>
<dbReference type="FunFam" id="3.40.50.720:FF:000209">
    <property type="entry name" value="Polyketide synthase Pks12"/>
    <property type="match status" value="1"/>
</dbReference>
<dbReference type="SMART" id="SM00829">
    <property type="entry name" value="PKS_ER"/>
    <property type="match status" value="1"/>
</dbReference>
<dbReference type="SMART" id="SM00823">
    <property type="entry name" value="PKS_PP"/>
    <property type="match status" value="1"/>
</dbReference>
<evidence type="ECO:0000259" key="18">
    <source>
        <dbReference type="PROSITE" id="PS52004"/>
    </source>
</evidence>
<dbReference type="Gene3D" id="3.30.70.3290">
    <property type="match status" value="1"/>
</dbReference>
<keyword evidence="13" id="KW-0275">Fatty acid biosynthesis</keyword>
<dbReference type="Gene3D" id="3.40.50.720">
    <property type="entry name" value="NAD(P)-binding Rossmann-like Domain"/>
    <property type="match status" value="1"/>
</dbReference>
<accession>A0A6J8CJY7</accession>
<name>A0A6J8CJY7_MYTCO</name>
<keyword evidence="11" id="KW-0520">NAD</keyword>
<feature type="domain" description="PKS/mFAS DH" evidence="19">
    <location>
        <begin position="886"/>
        <end position="1144"/>
    </location>
</feature>
<evidence type="ECO:0000256" key="2">
    <source>
        <dbReference type="ARBA" id="ARBA00018769"/>
    </source>
</evidence>
<dbReference type="InterPro" id="IPR011032">
    <property type="entry name" value="GroES-like_sf"/>
</dbReference>
<evidence type="ECO:0000256" key="3">
    <source>
        <dbReference type="ARBA" id="ARBA00022450"/>
    </source>
</evidence>
<dbReference type="GO" id="GO:0006633">
    <property type="term" value="P:fatty acid biosynthetic process"/>
    <property type="evidence" value="ECO:0007669"/>
    <property type="project" value="UniProtKB-UniPathway"/>
</dbReference>
<dbReference type="InterPro" id="IPR009081">
    <property type="entry name" value="PP-bd_ACP"/>
</dbReference>
<dbReference type="Gene3D" id="3.40.50.150">
    <property type="entry name" value="Vaccinia Virus protein VP39"/>
    <property type="match status" value="1"/>
</dbReference>
<proteinExistence type="predicted"/>
<evidence type="ECO:0000256" key="6">
    <source>
        <dbReference type="ARBA" id="ARBA00022679"/>
    </source>
</evidence>
<dbReference type="GO" id="GO:0004312">
    <property type="term" value="F:fatty acid synthase activity"/>
    <property type="evidence" value="ECO:0007669"/>
    <property type="project" value="UniProtKB-EC"/>
</dbReference>
<dbReference type="InterPro" id="IPR020841">
    <property type="entry name" value="PKS_Beta-ketoAc_synthase_dom"/>
</dbReference>
<dbReference type="InterPro" id="IPR049391">
    <property type="entry name" value="FAS_pseudo-KR"/>
</dbReference>
<dbReference type="InterPro" id="IPR013968">
    <property type="entry name" value="PKS_KR"/>
</dbReference>
<dbReference type="SUPFAM" id="SSF53901">
    <property type="entry name" value="Thiolase-like"/>
    <property type="match status" value="1"/>
</dbReference>
<dbReference type="GO" id="GO:0004315">
    <property type="term" value="F:3-oxoacyl-[acyl-carrier-protein] synthase activity"/>
    <property type="evidence" value="ECO:0007669"/>
    <property type="project" value="InterPro"/>
</dbReference>
<dbReference type="InterPro" id="IPR050091">
    <property type="entry name" value="PKS_NRPS_Biosynth_Enz"/>
</dbReference>
<dbReference type="Pfam" id="PF21149">
    <property type="entry name" value="FAS_pseudo-KR"/>
    <property type="match status" value="1"/>
</dbReference>
<dbReference type="SUPFAM" id="SSF47336">
    <property type="entry name" value="ACP-like"/>
    <property type="match status" value="1"/>
</dbReference>
<evidence type="ECO:0000256" key="1">
    <source>
        <dbReference type="ARBA" id="ARBA00012873"/>
    </source>
</evidence>
<dbReference type="SMART" id="SM00827">
    <property type="entry name" value="PKS_AT"/>
    <property type="match status" value="1"/>
</dbReference>
<dbReference type="Pfam" id="PF00698">
    <property type="entry name" value="Acyl_transf_1"/>
    <property type="match status" value="1"/>
</dbReference>
<keyword evidence="3" id="KW-0596">Phosphopantetheine</keyword>
<dbReference type="SMART" id="SM00825">
    <property type="entry name" value="PKS_KS"/>
    <property type="match status" value="1"/>
</dbReference>
<dbReference type="CDD" id="cd00833">
    <property type="entry name" value="PKS"/>
    <property type="match status" value="1"/>
</dbReference>
<evidence type="ECO:0000256" key="11">
    <source>
        <dbReference type="ARBA" id="ARBA00023027"/>
    </source>
</evidence>
<keyword evidence="14" id="KW-0511">Multifunctional enzyme</keyword>
<evidence type="ECO:0000256" key="10">
    <source>
        <dbReference type="ARBA" id="ARBA00023002"/>
    </source>
</evidence>
<dbReference type="UniPathway" id="UPA00094"/>
<dbReference type="InterPro" id="IPR020806">
    <property type="entry name" value="PKS_PP-bd"/>
</dbReference>
<gene>
    <name evidence="20" type="ORF">MCOR_30732</name>
</gene>
<dbReference type="FunFam" id="1.10.1200.10:FF:000013">
    <property type="entry name" value="Fatty acid synthase"/>
    <property type="match status" value="1"/>
</dbReference>
<evidence type="ECO:0000256" key="16">
    <source>
        <dbReference type="PROSITE-ProRule" id="PRU01363"/>
    </source>
</evidence>
<dbReference type="Gene3D" id="3.90.180.10">
    <property type="entry name" value="Medium-chain alcohol dehydrogenases, catalytic domain"/>
    <property type="match status" value="1"/>
</dbReference>
<evidence type="ECO:0000256" key="14">
    <source>
        <dbReference type="ARBA" id="ARBA00023268"/>
    </source>
</evidence>
<dbReference type="SUPFAM" id="SSF55048">
    <property type="entry name" value="Probable ACP-binding domain of malonyl-CoA ACP transacylase"/>
    <property type="match status" value="1"/>
</dbReference>
<feature type="active site" description="Proton acceptor; for dehydratase activity" evidence="16">
    <location>
        <position position="918"/>
    </location>
</feature>
<dbReference type="Pfam" id="PF08659">
    <property type="entry name" value="KR"/>
    <property type="match status" value="1"/>
</dbReference>
<dbReference type="InterPro" id="IPR001227">
    <property type="entry name" value="Ac_transferase_dom_sf"/>
</dbReference>
<dbReference type="Gene3D" id="1.10.1200.10">
    <property type="entry name" value="ACP-like"/>
    <property type="match status" value="1"/>
</dbReference>
<feature type="active site" description="Proton donor; for dehydratase activity" evidence="16">
    <location>
        <position position="1064"/>
    </location>
</feature>
<evidence type="ECO:0000256" key="5">
    <source>
        <dbReference type="ARBA" id="ARBA00022553"/>
    </source>
</evidence>
<dbReference type="Pfam" id="PF00109">
    <property type="entry name" value="ketoacyl-synt"/>
    <property type="match status" value="1"/>
</dbReference>
<dbReference type="InterPro" id="IPR049900">
    <property type="entry name" value="PKS_mFAS_DH"/>
</dbReference>
<keyword evidence="20" id="KW-0012">Acyltransferase</keyword>
<dbReference type="EC" id="2.3.1.85" evidence="1"/>
<dbReference type="InterPro" id="IPR036736">
    <property type="entry name" value="ACP-like_sf"/>
</dbReference>
<evidence type="ECO:0000256" key="4">
    <source>
        <dbReference type="ARBA" id="ARBA00022516"/>
    </source>
</evidence>
<evidence type="ECO:0000313" key="20">
    <source>
        <dbReference type="EMBL" id="CAC5396131.1"/>
    </source>
</evidence>